<keyword evidence="3" id="KW-1185">Reference proteome</keyword>
<dbReference type="EMBL" id="JAWJWF010000049">
    <property type="protein sequence ID" value="KAK6619367.1"/>
    <property type="molecule type" value="Genomic_DNA"/>
</dbReference>
<reference evidence="2 3" key="1">
    <citation type="submission" date="2023-09" db="EMBL/GenBank/DDBJ databases">
        <title>Genomes of two closely related lineages of the louse Polyplax serrata with different host specificities.</title>
        <authorList>
            <person name="Martinu J."/>
            <person name="Tarabai H."/>
            <person name="Stefka J."/>
            <person name="Hypsa V."/>
        </authorList>
    </citation>
    <scope>NUCLEOTIDE SEQUENCE [LARGE SCALE GENOMIC DNA]</scope>
    <source>
        <strain evidence="2">98ZLc_SE</strain>
    </source>
</reference>
<accession>A0ABR1AHC3</accession>
<protein>
    <submittedName>
        <fullName evidence="2">Uncharacterized protein</fullName>
    </submittedName>
</protein>
<name>A0ABR1AHC3_POLSC</name>
<dbReference type="Proteomes" id="UP001359485">
    <property type="component" value="Unassembled WGS sequence"/>
</dbReference>
<evidence type="ECO:0000313" key="3">
    <source>
        <dbReference type="Proteomes" id="UP001359485"/>
    </source>
</evidence>
<sequence length="236" mass="26965">MFGLGMFVFKHDFGCKYLTQEKNTLHSLKFNHLFTYPRTLHPETLKLAVALNSGCHCQVHEHLKLPSQSGKETLLLSYNSTALMELNVARTLSFPELDIEPKGDDGQDFTDQSEFPEKCDRPETPESDASTSGVCSLASSDFESSEENLEEKPKTQEEECFSCPVIIYQKRDILDVFGNIYPYSVFQTTSVPKMNMSNYWERRSIYHRLGPYGDLDEIDGQKCLLCDFYAAVPKRK</sequence>
<organism evidence="2 3">
    <name type="scientific">Polyplax serrata</name>
    <name type="common">Common mouse louse</name>
    <dbReference type="NCBI Taxonomy" id="468196"/>
    <lineage>
        <taxon>Eukaryota</taxon>
        <taxon>Metazoa</taxon>
        <taxon>Ecdysozoa</taxon>
        <taxon>Arthropoda</taxon>
        <taxon>Hexapoda</taxon>
        <taxon>Insecta</taxon>
        <taxon>Pterygota</taxon>
        <taxon>Neoptera</taxon>
        <taxon>Paraneoptera</taxon>
        <taxon>Psocodea</taxon>
        <taxon>Troctomorpha</taxon>
        <taxon>Phthiraptera</taxon>
        <taxon>Anoplura</taxon>
        <taxon>Polyplacidae</taxon>
        <taxon>Polyplax</taxon>
    </lineage>
</organism>
<proteinExistence type="predicted"/>
<comment type="caution">
    <text evidence="2">The sequence shown here is derived from an EMBL/GenBank/DDBJ whole genome shotgun (WGS) entry which is preliminary data.</text>
</comment>
<feature type="region of interest" description="Disordered" evidence="1">
    <location>
        <begin position="100"/>
        <end position="135"/>
    </location>
</feature>
<evidence type="ECO:0000313" key="2">
    <source>
        <dbReference type="EMBL" id="KAK6619367.1"/>
    </source>
</evidence>
<evidence type="ECO:0000256" key="1">
    <source>
        <dbReference type="SAM" id="MobiDB-lite"/>
    </source>
</evidence>
<gene>
    <name evidence="2" type="ORF">RUM44_003749</name>
</gene>
<feature type="compositionally biased region" description="Basic and acidic residues" evidence="1">
    <location>
        <begin position="115"/>
        <end position="124"/>
    </location>
</feature>